<dbReference type="GO" id="GO:0016740">
    <property type="term" value="F:transferase activity"/>
    <property type="evidence" value="ECO:0007669"/>
    <property type="project" value="UniProtKB-KW"/>
</dbReference>
<feature type="domain" description="Histidine phosphotransferase ChpT C-terminal" evidence="1">
    <location>
        <begin position="95"/>
        <end position="212"/>
    </location>
</feature>
<dbReference type="Proteomes" id="UP000256679">
    <property type="component" value="Unassembled WGS sequence"/>
</dbReference>
<gene>
    <name evidence="2" type="ORF">DIE28_13830</name>
</gene>
<dbReference type="Gene3D" id="1.10.287.130">
    <property type="match status" value="1"/>
</dbReference>
<dbReference type="RefSeq" id="WP_115756553.1">
    <property type="nucleotide sequence ID" value="NZ_QFCQ01000094.1"/>
</dbReference>
<dbReference type="AlphaFoldDB" id="A0A3D8P8N1"/>
<dbReference type="Gene3D" id="3.30.565.10">
    <property type="entry name" value="Histidine kinase-like ATPase, C-terminal domain"/>
    <property type="match status" value="1"/>
</dbReference>
<comment type="caution">
    <text evidence="2">The sequence shown here is derived from an EMBL/GenBank/DDBJ whole genome shotgun (WGS) entry which is preliminary data.</text>
</comment>
<protein>
    <submittedName>
        <fullName evidence="2">Histidine phosphotransferase</fullName>
    </submittedName>
</protein>
<evidence type="ECO:0000313" key="3">
    <source>
        <dbReference type="Proteomes" id="UP000256679"/>
    </source>
</evidence>
<proteinExistence type="predicted"/>
<evidence type="ECO:0000259" key="1">
    <source>
        <dbReference type="Pfam" id="PF10090"/>
    </source>
</evidence>
<name>A0A3D8P8N1_9RHOB</name>
<keyword evidence="2" id="KW-0808">Transferase</keyword>
<dbReference type="InterPro" id="IPR018762">
    <property type="entry name" value="ChpT_C"/>
</dbReference>
<sequence length="218" mass="23287">MDDLTIHCPADTAAAIAAERLAALVGSRLCHDIVSPLGAIGNGIELLQLAGEFPGIGNSVEMQLITESVEAARARIRWFRVAFGHAAADQRLSPAELAALLADVEKGGRIRLRLEAEGDLPRIEARLILLAVMCLETAMPWGGSVLVCRGASGWRLVAECSRTKPDPALWSWLDAVPGRERSEPASSEVHFPLLARFACAAGRALAWELDDTGGEIAF</sequence>
<dbReference type="Pfam" id="PF10090">
    <property type="entry name" value="HPTransfase"/>
    <property type="match status" value="1"/>
</dbReference>
<dbReference type="InterPro" id="IPR036890">
    <property type="entry name" value="HATPase_C_sf"/>
</dbReference>
<evidence type="ECO:0000313" key="2">
    <source>
        <dbReference type="EMBL" id="RDW12404.1"/>
    </source>
</evidence>
<reference evidence="2 3" key="1">
    <citation type="submission" date="2018-05" db="EMBL/GenBank/DDBJ databases">
        <title>Whole genome sequencing of Paracoccus thiocyanatus SST.</title>
        <authorList>
            <person name="Ghosh W."/>
            <person name="Rameez M.J."/>
            <person name="Roy C."/>
        </authorList>
    </citation>
    <scope>NUCLEOTIDE SEQUENCE [LARGE SCALE GENOMIC DNA]</scope>
    <source>
        <strain evidence="2 3">SST</strain>
    </source>
</reference>
<organism evidence="2 3">
    <name type="scientific">Paracoccus thiocyanatus</name>
    <dbReference type="NCBI Taxonomy" id="34006"/>
    <lineage>
        <taxon>Bacteria</taxon>
        <taxon>Pseudomonadati</taxon>
        <taxon>Pseudomonadota</taxon>
        <taxon>Alphaproteobacteria</taxon>
        <taxon>Rhodobacterales</taxon>
        <taxon>Paracoccaceae</taxon>
        <taxon>Paracoccus</taxon>
    </lineage>
</organism>
<dbReference type="EMBL" id="QFCQ01000094">
    <property type="protein sequence ID" value="RDW12404.1"/>
    <property type="molecule type" value="Genomic_DNA"/>
</dbReference>
<keyword evidence="3" id="KW-1185">Reference proteome</keyword>
<accession>A0A3D8P8N1</accession>